<dbReference type="Proteomes" id="UP001365128">
    <property type="component" value="Unassembled WGS sequence"/>
</dbReference>
<accession>A0ABR1MPR9</accession>
<organism evidence="1 2">
    <name type="scientific">Phyllosticta citricarpa</name>
    <dbReference type="NCBI Taxonomy" id="55181"/>
    <lineage>
        <taxon>Eukaryota</taxon>
        <taxon>Fungi</taxon>
        <taxon>Dikarya</taxon>
        <taxon>Ascomycota</taxon>
        <taxon>Pezizomycotina</taxon>
        <taxon>Dothideomycetes</taxon>
        <taxon>Dothideomycetes incertae sedis</taxon>
        <taxon>Botryosphaeriales</taxon>
        <taxon>Phyllostictaceae</taxon>
        <taxon>Phyllosticta</taxon>
    </lineage>
</organism>
<sequence>SPASPCCAANDRPRVCGNFLLRASIYACACEIGFWLVANLRFGFSRVLCLMFCDLASYGGCEGNCEMVASKLGIVLNDSRFLKSITSLLESRCSSSPTKHHHTCPFCHLPKQATCPANERANHSAQAALESRAGACGAPCLAEWAMLSVHGKRRKKETGSKHAGR</sequence>
<reference evidence="1 2" key="1">
    <citation type="submission" date="2024-04" db="EMBL/GenBank/DDBJ databases">
        <title>Phyllosticta paracitricarpa is synonymous to the EU quarantine fungus P. citricarpa based on phylogenomic analyses.</title>
        <authorList>
            <consortium name="Lawrence Berkeley National Laboratory"/>
            <person name="Van Ingen-Buijs V.A."/>
            <person name="Van Westerhoven A.C."/>
            <person name="Haridas S."/>
            <person name="Skiadas P."/>
            <person name="Martin F."/>
            <person name="Groenewald J.Z."/>
            <person name="Crous P.W."/>
            <person name="Seidl M.F."/>
        </authorList>
    </citation>
    <scope>NUCLEOTIDE SEQUENCE [LARGE SCALE GENOMIC DNA]</scope>
    <source>
        <strain evidence="1 2">CBS 122670</strain>
    </source>
</reference>
<protein>
    <submittedName>
        <fullName evidence="1">Uncharacterized protein</fullName>
    </submittedName>
</protein>
<evidence type="ECO:0000313" key="1">
    <source>
        <dbReference type="EMBL" id="KAK7555706.1"/>
    </source>
</evidence>
<dbReference type="EMBL" id="JBBPDW010000002">
    <property type="protein sequence ID" value="KAK7555706.1"/>
    <property type="molecule type" value="Genomic_DNA"/>
</dbReference>
<gene>
    <name evidence="1" type="ORF">IWX46DRAFT_659432</name>
</gene>
<evidence type="ECO:0000313" key="2">
    <source>
        <dbReference type="Proteomes" id="UP001365128"/>
    </source>
</evidence>
<keyword evidence="2" id="KW-1185">Reference proteome</keyword>
<name>A0ABR1MPR9_9PEZI</name>
<comment type="caution">
    <text evidence="1">The sequence shown here is derived from an EMBL/GenBank/DDBJ whole genome shotgun (WGS) entry which is preliminary data.</text>
</comment>
<feature type="non-terminal residue" evidence="1">
    <location>
        <position position="1"/>
    </location>
</feature>
<proteinExistence type="predicted"/>